<dbReference type="PANTHER" id="PTHR43547:SF2">
    <property type="entry name" value="HYBRID SIGNAL TRANSDUCTION HISTIDINE KINASE C"/>
    <property type="match status" value="1"/>
</dbReference>
<dbReference type="EMBL" id="DWVZ01000106">
    <property type="protein sequence ID" value="HJC63529.1"/>
    <property type="molecule type" value="Genomic_DNA"/>
</dbReference>
<dbReference type="FunFam" id="3.30.565.10:FF:000006">
    <property type="entry name" value="Sensor histidine kinase WalK"/>
    <property type="match status" value="1"/>
</dbReference>
<dbReference type="PROSITE" id="PS50109">
    <property type="entry name" value="HIS_KIN"/>
    <property type="match status" value="1"/>
</dbReference>
<comment type="subcellular location">
    <subcellularLocation>
        <location evidence="2">Membrane</location>
    </subcellularLocation>
</comment>
<dbReference type="Proteomes" id="UP000823886">
    <property type="component" value="Unassembled WGS sequence"/>
</dbReference>
<dbReference type="InterPro" id="IPR036097">
    <property type="entry name" value="HisK_dim/P_sf"/>
</dbReference>
<evidence type="ECO:0000256" key="1">
    <source>
        <dbReference type="ARBA" id="ARBA00000085"/>
    </source>
</evidence>
<dbReference type="Gene3D" id="1.10.287.130">
    <property type="match status" value="1"/>
</dbReference>
<dbReference type="SMART" id="SM00388">
    <property type="entry name" value="HisKA"/>
    <property type="match status" value="1"/>
</dbReference>
<keyword evidence="4" id="KW-0597">Phosphoprotein</keyword>
<dbReference type="InterPro" id="IPR036890">
    <property type="entry name" value="HATPase_C_sf"/>
</dbReference>
<evidence type="ECO:0000313" key="10">
    <source>
        <dbReference type="Proteomes" id="UP000823886"/>
    </source>
</evidence>
<dbReference type="InterPro" id="IPR003661">
    <property type="entry name" value="HisK_dim/P_dom"/>
</dbReference>
<evidence type="ECO:0000256" key="4">
    <source>
        <dbReference type="ARBA" id="ARBA00022553"/>
    </source>
</evidence>
<comment type="catalytic activity">
    <reaction evidence="1">
        <text>ATP + protein L-histidine = ADP + protein N-phospho-L-histidine.</text>
        <dbReference type="EC" id="2.7.13.3"/>
    </reaction>
</comment>
<comment type="caution">
    <text evidence="9">The sequence shown here is derived from an EMBL/GenBank/DDBJ whole genome shotgun (WGS) entry which is preliminary data.</text>
</comment>
<dbReference type="EC" id="2.7.13.3" evidence="3"/>
<dbReference type="CDD" id="cd00075">
    <property type="entry name" value="HATPase"/>
    <property type="match status" value="1"/>
</dbReference>
<organism evidence="9 10">
    <name type="scientific">Candidatus Blautia merdavium</name>
    <dbReference type="NCBI Taxonomy" id="2838494"/>
    <lineage>
        <taxon>Bacteria</taxon>
        <taxon>Bacillati</taxon>
        <taxon>Bacillota</taxon>
        <taxon>Clostridia</taxon>
        <taxon>Lachnospirales</taxon>
        <taxon>Lachnospiraceae</taxon>
        <taxon>Blautia</taxon>
    </lineage>
</organism>
<keyword evidence="6 9" id="KW-0418">Kinase</keyword>
<protein>
    <recommendedName>
        <fullName evidence="3">histidine kinase</fullName>
        <ecNumber evidence="3">2.7.13.3</ecNumber>
    </recommendedName>
</protein>
<dbReference type="AlphaFoldDB" id="A0A9D2PNL4"/>
<evidence type="ECO:0000259" key="8">
    <source>
        <dbReference type="PROSITE" id="PS50109"/>
    </source>
</evidence>
<dbReference type="InterPro" id="IPR005467">
    <property type="entry name" value="His_kinase_dom"/>
</dbReference>
<evidence type="ECO:0000256" key="7">
    <source>
        <dbReference type="ARBA" id="ARBA00023012"/>
    </source>
</evidence>
<reference evidence="9" key="1">
    <citation type="journal article" date="2021" name="PeerJ">
        <title>Extensive microbial diversity within the chicken gut microbiome revealed by metagenomics and culture.</title>
        <authorList>
            <person name="Gilroy R."/>
            <person name="Ravi A."/>
            <person name="Getino M."/>
            <person name="Pursley I."/>
            <person name="Horton D.L."/>
            <person name="Alikhan N.F."/>
            <person name="Baker D."/>
            <person name="Gharbi K."/>
            <person name="Hall N."/>
            <person name="Watson M."/>
            <person name="Adriaenssens E.M."/>
            <person name="Foster-Nyarko E."/>
            <person name="Jarju S."/>
            <person name="Secka A."/>
            <person name="Antonio M."/>
            <person name="Oren A."/>
            <person name="Chaudhuri R.R."/>
            <person name="La Ragione R."/>
            <person name="Hildebrand F."/>
            <person name="Pallen M.J."/>
        </authorList>
    </citation>
    <scope>NUCLEOTIDE SEQUENCE</scope>
    <source>
        <strain evidence="9">ChiBcec2-3848</strain>
    </source>
</reference>
<dbReference type="CDD" id="cd00082">
    <property type="entry name" value="HisKA"/>
    <property type="match status" value="1"/>
</dbReference>
<evidence type="ECO:0000256" key="2">
    <source>
        <dbReference type="ARBA" id="ARBA00004370"/>
    </source>
</evidence>
<keyword evidence="5" id="KW-0808">Transferase</keyword>
<evidence type="ECO:0000256" key="5">
    <source>
        <dbReference type="ARBA" id="ARBA00022679"/>
    </source>
</evidence>
<accession>A0A9D2PNL4</accession>
<dbReference type="SUPFAM" id="SSF47384">
    <property type="entry name" value="Homodimeric domain of signal transducing histidine kinase"/>
    <property type="match status" value="1"/>
</dbReference>
<dbReference type="InterPro" id="IPR004358">
    <property type="entry name" value="Sig_transdc_His_kin-like_C"/>
</dbReference>
<name>A0A9D2PNL4_9FIRM</name>
<dbReference type="GO" id="GO:0000155">
    <property type="term" value="F:phosphorelay sensor kinase activity"/>
    <property type="evidence" value="ECO:0007669"/>
    <property type="project" value="InterPro"/>
</dbReference>
<dbReference type="InterPro" id="IPR003594">
    <property type="entry name" value="HATPase_dom"/>
</dbReference>
<sequence>MERVILAAGILLLLLSLGILFYVRRSLVVYSRELMGCLDKMLKDEDVVFAEEKDSLTGKIQVKMRQLYEASRCKREEQRVQKEQLETMIADLSHQIKTPIAGIRMYNDFLEQEHLPPEKRREFLTLAQRQVDKLEFLIESMMKMSRLESGLIRIYPKQNPVRPLIEQAVCDAALKAEKKQMDLYVQCPETLQAWFDRKWTGEALFNLLDNAVKYTPSGGKIQILVKKTDFYVQIQVKDNGKGIPESRLTDIFKRFYREPEVCDEEGVGIGLYLSREIIQKEKGFLEVRSEVGKGSSFLMNLPVREH</sequence>
<gene>
    <name evidence="9" type="ORF">H9753_07930</name>
</gene>
<proteinExistence type="predicted"/>
<dbReference type="Pfam" id="PF00512">
    <property type="entry name" value="HisKA"/>
    <property type="match status" value="1"/>
</dbReference>
<reference evidence="9" key="2">
    <citation type="submission" date="2021-04" db="EMBL/GenBank/DDBJ databases">
        <authorList>
            <person name="Gilroy R."/>
        </authorList>
    </citation>
    <scope>NUCLEOTIDE SEQUENCE</scope>
    <source>
        <strain evidence="9">ChiBcec2-3848</strain>
    </source>
</reference>
<dbReference type="GO" id="GO:0016020">
    <property type="term" value="C:membrane"/>
    <property type="evidence" value="ECO:0007669"/>
    <property type="project" value="UniProtKB-SubCell"/>
</dbReference>
<dbReference type="PRINTS" id="PR00344">
    <property type="entry name" value="BCTRLSENSOR"/>
</dbReference>
<evidence type="ECO:0000313" key="9">
    <source>
        <dbReference type="EMBL" id="HJC63529.1"/>
    </source>
</evidence>
<dbReference type="SMART" id="SM00387">
    <property type="entry name" value="HATPase_c"/>
    <property type="match status" value="1"/>
</dbReference>
<dbReference type="PANTHER" id="PTHR43547">
    <property type="entry name" value="TWO-COMPONENT HISTIDINE KINASE"/>
    <property type="match status" value="1"/>
</dbReference>
<evidence type="ECO:0000256" key="6">
    <source>
        <dbReference type="ARBA" id="ARBA00022777"/>
    </source>
</evidence>
<dbReference type="SUPFAM" id="SSF55874">
    <property type="entry name" value="ATPase domain of HSP90 chaperone/DNA topoisomerase II/histidine kinase"/>
    <property type="match status" value="1"/>
</dbReference>
<dbReference type="Pfam" id="PF02518">
    <property type="entry name" value="HATPase_c"/>
    <property type="match status" value="1"/>
</dbReference>
<dbReference type="Gene3D" id="3.30.565.10">
    <property type="entry name" value="Histidine kinase-like ATPase, C-terminal domain"/>
    <property type="match status" value="1"/>
</dbReference>
<evidence type="ECO:0000256" key="3">
    <source>
        <dbReference type="ARBA" id="ARBA00012438"/>
    </source>
</evidence>
<feature type="domain" description="Histidine kinase" evidence="8">
    <location>
        <begin position="91"/>
        <end position="305"/>
    </location>
</feature>
<keyword evidence="7" id="KW-0902">Two-component regulatory system</keyword>